<keyword evidence="6 14" id="KW-1133">Transmembrane helix</keyword>
<evidence type="ECO:0000256" key="7">
    <source>
        <dbReference type="ARBA" id="ARBA00023053"/>
    </source>
</evidence>
<dbReference type="GO" id="GO:0015075">
    <property type="term" value="F:monoatomic ion transmembrane transporter activity"/>
    <property type="evidence" value="ECO:0007669"/>
    <property type="project" value="UniProtKB-ARBA"/>
</dbReference>
<evidence type="ECO:0000313" key="15">
    <source>
        <dbReference type="EnsemblMetazoa" id="XP_030855604"/>
    </source>
</evidence>
<reference evidence="16" key="1">
    <citation type="submission" date="2015-02" db="EMBL/GenBank/DDBJ databases">
        <title>Genome sequencing for Strongylocentrotus purpuratus.</title>
        <authorList>
            <person name="Murali S."/>
            <person name="Liu Y."/>
            <person name="Vee V."/>
            <person name="English A."/>
            <person name="Wang M."/>
            <person name="Skinner E."/>
            <person name="Han Y."/>
            <person name="Muzny D.M."/>
            <person name="Worley K.C."/>
            <person name="Gibbs R.A."/>
        </authorList>
    </citation>
    <scope>NUCLEOTIDE SEQUENCE</scope>
</reference>
<keyword evidence="11" id="KW-0739">Sodium transport</keyword>
<evidence type="ECO:0000256" key="5">
    <source>
        <dbReference type="ARBA" id="ARBA00022692"/>
    </source>
</evidence>
<dbReference type="GeneID" id="592711"/>
<dbReference type="EnsemblMetazoa" id="XM_030999744">
    <property type="protein sequence ID" value="XP_030855604"/>
    <property type="gene ID" value="LOC592711"/>
</dbReference>
<dbReference type="RefSeq" id="XP_030855604.1">
    <property type="nucleotide sequence ID" value="XM_030999744.1"/>
</dbReference>
<feature type="transmembrane region" description="Helical" evidence="14">
    <location>
        <begin position="439"/>
        <end position="456"/>
    </location>
</feature>
<feature type="transmembrane region" description="Helical" evidence="14">
    <location>
        <begin position="51"/>
        <end position="70"/>
    </location>
</feature>
<proteinExistence type="inferred from homology"/>
<feature type="transmembrane region" description="Helical" evidence="14">
    <location>
        <begin position="237"/>
        <end position="254"/>
    </location>
</feature>
<dbReference type="PROSITE" id="PS00456">
    <property type="entry name" value="NA_SOLUT_SYMP_1"/>
    <property type="match status" value="1"/>
</dbReference>
<dbReference type="Proteomes" id="UP000007110">
    <property type="component" value="Unassembled WGS sequence"/>
</dbReference>
<keyword evidence="3" id="KW-0813">Transport</keyword>
<feature type="transmembrane region" description="Helical" evidence="14">
    <location>
        <begin position="380"/>
        <end position="401"/>
    </location>
</feature>
<feature type="transmembrane region" description="Helical" evidence="14">
    <location>
        <begin position="82"/>
        <end position="105"/>
    </location>
</feature>
<dbReference type="Gene3D" id="1.20.1730.10">
    <property type="entry name" value="Sodium/glucose cotransporter"/>
    <property type="match status" value="1"/>
</dbReference>
<feature type="transmembrane region" description="Helical" evidence="14">
    <location>
        <begin position="188"/>
        <end position="206"/>
    </location>
</feature>
<protein>
    <recommendedName>
        <fullName evidence="17">Sodium-coupled monocarboxylate transporter 1</fullName>
    </recommendedName>
</protein>
<dbReference type="PROSITE" id="PS50283">
    <property type="entry name" value="NA_SOLUT_SYMP_3"/>
    <property type="match status" value="1"/>
</dbReference>
<evidence type="ECO:0000256" key="9">
    <source>
        <dbReference type="ARBA" id="ARBA00023136"/>
    </source>
</evidence>
<feature type="transmembrane region" description="Helical" evidence="14">
    <location>
        <begin position="126"/>
        <end position="145"/>
    </location>
</feature>
<evidence type="ECO:0000256" key="3">
    <source>
        <dbReference type="ARBA" id="ARBA00022448"/>
    </source>
</evidence>
<dbReference type="GO" id="GO:0005886">
    <property type="term" value="C:plasma membrane"/>
    <property type="evidence" value="ECO:0007669"/>
    <property type="project" value="UniProtKB-SubCell"/>
</dbReference>
<evidence type="ECO:0000256" key="1">
    <source>
        <dbReference type="ARBA" id="ARBA00004651"/>
    </source>
</evidence>
<dbReference type="NCBIfam" id="TIGR00813">
    <property type="entry name" value="sss"/>
    <property type="match status" value="1"/>
</dbReference>
<dbReference type="InterPro" id="IPR018212">
    <property type="entry name" value="Na/solute_symporter_CS"/>
</dbReference>
<keyword evidence="7" id="KW-0915">Sodium</keyword>
<feature type="transmembrane region" description="Helical" evidence="14">
    <location>
        <begin position="523"/>
        <end position="545"/>
    </location>
</feature>
<keyword evidence="5 14" id="KW-0812">Transmembrane</keyword>
<feature type="transmembrane region" description="Helical" evidence="14">
    <location>
        <begin position="275"/>
        <end position="302"/>
    </location>
</feature>
<dbReference type="GO" id="GO:0098660">
    <property type="term" value="P:inorganic ion transmembrane transport"/>
    <property type="evidence" value="ECO:0007669"/>
    <property type="project" value="UniProtKB-ARBA"/>
</dbReference>
<evidence type="ECO:0000256" key="8">
    <source>
        <dbReference type="ARBA" id="ARBA00023065"/>
    </source>
</evidence>
<dbReference type="Pfam" id="PF00474">
    <property type="entry name" value="SSF"/>
    <property type="match status" value="1"/>
</dbReference>
<dbReference type="InParanoid" id="A0A7M7T5M5"/>
<dbReference type="OrthoDB" id="6132759at2759"/>
<evidence type="ECO:0000256" key="4">
    <source>
        <dbReference type="ARBA" id="ARBA00022475"/>
    </source>
</evidence>
<accession>A0A7M7T5M5</accession>
<keyword evidence="9 14" id="KW-0472">Membrane</keyword>
<sequence length="628" mass="69278">MSGVVSLGVWDYVLFAIMLVISAAIGIYSACSGDRQRTTDEYLLGNRQMHVVPVAMSMMITYVSAMSVLGLPGEIYMFNTMFMWNTVGYGIGALISSQMFVPLFFKLELTSIYEYLELRFNKTIRVVNMLIFFFQTLFYMGMVIYTPALALNAATGMSLSVSIFSTGIVCIFYTTIGGLKAVLWTDTFQTFVMVAGIIAIIIAGSLELGGFDEVWAKATEGGRIVFFDMRTDLTVRNTFWTVNIGTIMITYQTFGMNQAIVQRCISLGSAQKAKWAIGLAVFAEWFVLILMGISGVVMYAYYSDCDPYTEGKVFSPDQIMPYMVMEVFSKMPGIPGIFLSSVISASLSTLSSGLNALAAVAGEDIIKEIWPRLEGKTYTLITKALSCFFGVLAIGVAFLAMEMGDQVLAMGMSIAGMTQGAVIATFTLGVCCPRINYKGILMGTVVSTGILIWLKIGKMYAENIRSDRLPLSVEGCLVEQNSTNLTYYATMATDTETWTSSLNETVTDERTALENFYSLSFHLYGAFGLLITVVVAFIGSAITGFNDPDTIDKRLLINVGDTFCCCLPRRWQNKLHIADDVSDDEYKYAESHEVTRGDSYAKIPQEPVLNHEDKEVFVSQPQYSATSF</sequence>
<dbReference type="PANTHER" id="PTHR42985:SF40">
    <property type="entry name" value="LD47995P-RELATED"/>
    <property type="match status" value="1"/>
</dbReference>
<feature type="transmembrane region" description="Helical" evidence="14">
    <location>
        <begin position="337"/>
        <end position="360"/>
    </location>
</feature>
<organism evidence="15 16">
    <name type="scientific">Strongylocentrotus purpuratus</name>
    <name type="common">Purple sea urchin</name>
    <dbReference type="NCBI Taxonomy" id="7668"/>
    <lineage>
        <taxon>Eukaryota</taxon>
        <taxon>Metazoa</taxon>
        <taxon>Echinodermata</taxon>
        <taxon>Eleutherozoa</taxon>
        <taxon>Echinozoa</taxon>
        <taxon>Echinoidea</taxon>
        <taxon>Euechinoidea</taxon>
        <taxon>Echinacea</taxon>
        <taxon>Camarodonta</taxon>
        <taxon>Echinidea</taxon>
        <taxon>Strongylocentrotidae</taxon>
        <taxon>Strongylocentrotus</taxon>
    </lineage>
</organism>
<dbReference type="GO" id="GO:0015293">
    <property type="term" value="F:symporter activity"/>
    <property type="evidence" value="ECO:0000318"/>
    <property type="project" value="GO_Central"/>
</dbReference>
<dbReference type="KEGG" id="spu:592711"/>
<comment type="catalytic activity">
    <reaction evidence="12">
        <text>iodide(out) + 2 Na(+)(out) = iodide(in) + 2 Na(+)(in)</text>
        <dbReference type="Rhea" id="RHEA:71207"/>
        <dbReference type="ChEBI" id="CHEBI:16382"/>
        <dbReference type="ChEBI" id="CHEBI:29101"/>
    </reaction>
</comment>
<dbReference type="CDD" id="cd11492">
    <property type="entry name" value="SLC5sbd_NIS-SMVT"/>
    <property type="match status" value="1"/>
</dbReference>
<comment type="similarity">
    <text evidence="2 13">Belongs to the sodium:solute symporter (SSF) (TC 2.A.21) family.</text>
</comment>
<dbReference type="InterPro" id="IPR038377">
    <property type="entry name" value="Na/Glc_symporter_sf"/>
</dbReference>
<evidence type="ECO:0000256" key="2">
    <source>
        <dbReference type="ARBA" id="ARBA00006434"/>
    </source>
</evidence>
<evidence type="ECO:0000256" key="10">
    <source>
        <dbReference type="ARBA" id="ARBA00023180"/>
    </source>
</evidence>
<dbReference type="AlphaFoldDB" id="A0A7M7T5M5"/>
<evidence type="ECO:0000256" key="14">
    <source>
        <dbReference type="SAM" id="Phobius"/>
    </source>
</evidence>
<evidence type="ECO:0000256" key="6">
    <source>
        <dbReference type="ARBA" id="ARBA00022989"/>
    </source>
</evidence>
<evidence type="ECO:0000256" key="12">
    <source>
        <dbReference type="ARBA" id="ARBA00036099"/>
    </source>
</evidence>
<keyword evidence="4" id="KW-1003">Cell membrane</keyword>
<feature type="transmembrane region" description="Helical" evidence="14">
    <location>
        <begin position="12"/>
        <end position="31"/>
    </location>
</feature>
<evidence type="ECO:0008006" key="17">
    <source>
        <dbReference type="Google" id="ProtNLM"/>
    </source>
</evidence>
<comment type="subcellular location">
    <subcellularLocation>
        <location evidence="1">Cell membrane</location>
        <topology evidence="1">Multi-pass membrane protein</topology>
    </subcellularLocation>
</comment>
<name>A0A7M7T5M5_STRPU</name>
<evidence type="ECO:0000256" key="13">
    <source>
        <dbReference type="RuleBase" id="RU362091"/>
    </source>
</evidence>
<dbReference type="PANTHER" id="PTHR42985">
    <property type="entry name" value="SODIUM-COUPLED MONOCARBOXYLATE TRANSPORTER"/>
    <property type="match status" value="1"/>
</dbReference>
<keyword evidence="8" id="KW-0406">Ion transport</keyword>
<dbReference type="GO" id="GO:0006814">
    <property type="term" value="P:sodium ion transport"/>
    <property type="evidence" value="ECO:0000318"/>
    <property type="project" value="GO_Central"/>
</dbReference>
<evidence type="ECO:0000256" key="11">
    <source>
        <dbReference type="ARBA" id="ARBA00023201"/>
    </source>
</evidence>
<dbReference type="InterPro" id="IPR051163">
    <property type="entry name" value="Sodium:Solute_Symporter_SSF"/>
</dbReference>
<dbReference type="InterPro" id="IPR001734">
    <property type="entry name" value="Na/solute_symporter"/>
</dbReference>
<keyword evidence="16" id="KW-1185">Reference proteome</keyword>
<reference evidence="15" key="2">
    <citation type="submission" date="2021-01" db="UniProtKB">
        <authorList>
            <consortium name="EnsemblMetazoa"/>
        </authorList>
    </citation>
    <scope>IDENTIFICATION</scope>
</reference>
<dbReference type="OMA" id="CIATFPW"/>
<feature type="transmembrane region" description="Helical" evidence="14">
    <location>
        <begin position="157"/>
        <end position="176"/>
    </location>
</feature>
<evidence type="ECO:0000313" key="16">
    <source>
        <dbReference type="Proteomes" id="UP000007110"/>
    </source>
</evidence>
<feature type="transmembrane region" description="Helical" evidence="14">
    <location>
        <begin position="407"/>
        <end position="432"/>
    </location>
</feature>
<keyword evidence="10" id="KW-0325">Glycoprotein</keyword>